<proteinExistence type="predicted"/>
<sequence length="85" mass="9848">MDTVYEQGWSDLENTSLLQAAEEAGYDLLVTTDQNLKYQQNLRGRKLAILVLLSTSWPRLQVRAQEIRQTIETMKPGEYKEFALE</sequence>
<gene>
    <name evidence="1" type="ORF">HGMM_OP4C657</name>
</gene>
<evidence type="ECO:0000313" key="1">
    <source>
        <dbReference type="EMBL" id="BAL60021.1"/>
    </source>
</evidence>
<reference evidence="1" key="2">
    <citation type="journal article" date="2012" name="PLoS ONE">
        <title>A Deeply Branching Thermophilic Bacterium with an Ancient Acetyl-CoA Pathway Dominates a Subsurface Ecosystem.</title>
        <authorList>
            <person name="Takami H."/>
            <person name="Noguchi H."/>
            <person name="Takaki Y."/>
            <person name="Uchiyama I."/>
            <person name="Toyoda A."/>
            <person name="Nishi S."/>
            <person name="Chee G.-J."/>
            <person name="Arai W."/>
            <person name="Nunoura T."/>
            <person name="Itoh T."/>
            <person name="Hattori M."/>
            <person name="Takai K."/>
        </authorList>
    </citation>
    <scope>NUCLEOTIDE SEQUENCE</scope>
</reference>
<reference evidence="1" key="1">
    <citation type="journal article" date="2005" name="Environ. Microbiol.">
        <title>Genetic and functional properties of uncultivated thermophilic crenarchaeotes from a subsurface gold mine as revealed by analysis of genome fragments.</title>
        <authorList>
            <person name="Nunoura T."/>
            <person name="Hirayama H."/>
            <person name="Takami H."/>
            <person name="Oida H."/>
            <person name="Nishi S."/>
            <person name="Shimamura S."/>
            <person name="Suzuki Y."/>
            <person name="Inagaki F."/>
            <person name="Takai K."/>
            <person name="Nealson K.H."/>
            <person name="Horikoshi K."/>
        </authorList>
    </citation>
    <scope>NUCLEOTIDE SEQUENCE</scope>
</reference>
<protein>
    <submittedName>
        <fullName evidence="1">Hypothetical conserved protein</fullName>
    </submittedName>
</protein>
<name>H5SU17_ACEAU</name>
<accession>H5SU17</accession>
<dbReference type="EMBL" id="AP011803">
    <property type="protein sequence ID" value="BAL60021.1"/>
    <property type="molecule type" value="Genomic_DNA"/>
</dbReference>
<organism evidence="1">
    <name type="scientific">Acetithermum autotrophicum</name>
    <dbReference type="NCBI Taxonomy" id="1446466"/>
    <lineage>
        <taxon>Bacteria</taxon>
        <taxon>Candidatus Bipolaricaulota</taxon>
        <taxon>Candidatus Acetithermum</taxon>
    </lineage>
</organism>
<dbReference type="AlphaFoldDB" id="H5SU17"/>